<dbReference type="PROSITE" id="PS50067">
    <property type="entry name" value="KINESIN_MOTOR_2"/>
    <property type="match status" value="1"/>
</dbReference>
<evidence type="ECO:0000256" key="9">
    <source>
        <dbReference type="SAM" id="MobiDB-lite"/>
    </source>
</evidence>
<sequence>MSSSRLTVARNPHSSNQQEEPSTKENEFETSLNSSAHFPPPRTPLNSIPDPTQCHKETHDSGFDGKLETTRSGRFSTGTPRVLIRHGKAAQSEPNSAHNTPARSASRASFGGSLGGYATGTRSLQFTKGKDVSFSSSRVSRGISVANSDFSVEVPHFELDEDPSFWKDHNVQVMIRIRPLSNIEKVSQGYGRCLKQESGHTLVWLGHPETRFTFDHVSCETISQEKLFKVAGLPMVENCMSGYNSCMFAYGQTGSGKTYTMMGEINQVECKLSADCGITPRVFEHLFSRIRMEEESRKDEKLRFSCKCSFLEIYNEQITDLLEPSSTNLQLREDLNKGVYVENLTEYNVRTVNDVIKLLQQGAANRKMAATYMNSESSRSHSVFTCVIESWWEKDSMNHFRFARLNLVDLAGSERQKSSGAEGDRLKEAANINKSLSTLGLVIMSLVDLAHGKHKHVPYRDSRLTFLLQDSLGGNSKTTIIANVSPSTCSAHETLSTLKFAQRAKLIQNNAKVNEDASGDVGALQKQIQQLKDQLSFLMKHHNLSRPLLSCMPSSEGPKLADHSSEDRRIIDNHSMLSIENKKVKCMEAILAGALRREKLADTAFQKLENETEHVNQLTCQKEEEVQHTKLILRFRDEKIKQLESLMDGSLPADHYLMEENKALKEEIQLLQPRLDKSPELTRFALENIRLLEQLQLFQKFYEQGEREMLLGEISELRDQLLVELERNLKFSSRHECQDNDTVKELEDCRNMNSKLMREVDELQELKTHLNDSQAAYDKGTDSFSKDPEEMGQIDKCSLVEMISDGSEWGDEMTFFTPIDYISLQNKNNLRTSAASIHSGNTQAELMEARLLIQAMESEQVRLIEELQLMQEHNNMYIEILKKKDNKVRESVLESGSNCLELHNLKEQNEVLVMEGSREIKSNPLQAKLDKLNKDLEEARSLNYHYQEDQASKLYQQHQAELVCEEVETETTRTILHLQEEITALQLELDERLYCMTQENTGLRNTVAAKEVEIRALCGEWERATLELTSFLTEGSKSLKDASGQIESIANAFPKLNVWIGEHAERAARACVDKEETILQLEKSLEDARKMVMDMEMKLNSLREATMALNDFPQSDNDESSEETIHSTMQLNEKINMVKMLESEIKLKEIHINEAEKRADAAFLVVKWLSECHKVAHSDDVRRRIPISKLLSSTNMGYHNTFDEKVDAWSDNNAPTGWENLILESENAITASYKDVEVHIAALQAEVLAAFASYRDLVQDLVKEIHEMKGKIMELKERQMDFQSSTMNWKAREPLEFLKFDNQLHILQLIRVELAKINDRMEIVSDFVDKKISSHNCLLNKEDFVEADGWSTDSSASCYSTIGSDLFPESVSLGNKLDGKSHGCCSKLSRKITEHMDLESRKGSVVQSESEDFQSGSEYSEKLLKIPHSNRTMTLEMKRELDLTFDAFSKIYVHLSTIFNEDDLMHCTCPEDIKESFPSLGSRMKIAEAFCHSTGKVFADDKVSHASIFLRKCEEANATMKEADYMLNALMGANENAKQLSDMWKQANDELMVDRSRLVEENGQLKSSLSLKEEEYKLLLDENSHGLAEVANSVSLLEACFQQMQREEEERYKVIYSDVLSMGREMLSFICNSRSSVEDIFSEIMEKGFARSIMYHCLVGEVVHKIPSFIAQPGFSSFSQQERHMVMDASQRVCSTGHAESIVTNEQGNEEQRLRDSFTTLEEGEGPSHDKLTYENLSLKKELERKESLLKGLLFDFSLLQETASNRTDFKDETEKLIFALSEVQHELEKKTSQIDDLLVQHRKVQGHLTDTENALLVSISDLAQTKETIDALSDENAELRMLLKDIYLKKSEAEEQLEEQKEVTKSLEDEIIHLSSSTESKLRSAVESLEDELEKIRNERDQLREEIRSFNDKLEMAYGLADENEAIAVEARQESEASKIYAEQKEEEVKILEHSVEELENTINVLEKKVYEMKDEVERHRLIRDSLELELRTLRQRLSTVENITDIADSENANSVQKEDSITRQLHDRLLELHGAYNRIRLLERDITEKDKEIKQCKEYISELVLHSEAQASQFQEKYKTLETMVREVKTYSLDSASALQVVEKSEKSSIRTRGSSSPFRCIAGLVQQMNLEKDQELSVARLRIEELEAVLTSRKKEVCTLNARLAAAESMTHDVIRDLLGVKLDMTNYANLIDQHQVQKLVEDAHQQTEEFLAREQEILNLRKQINDLAEERESCIAEINLKVADMLAAQMAVEQLKERDQLLSAQNEMLKVDKSNLLRRVAELDEMVKTLLGTQITQQRVPPTSSAKEKRVLKLGGADLTKRLAHSEKLLSRVNNELAQYRSRPDASHPYVRTNGQGLELNNRDLSSSPCLSILSSGGSPVPFC</sequence>
<evidence type="ECO:0000256" key="2">
    <source>
        <dbReference type="ARBA" id="ARBA00022741"/>
    </source>
</evidence>
<dbReference type="InterPro" id="IPR001752">
    <property type="entry name" value="Kinesin_motor_dom"/>
</dbReference>
<dbReference type="GO" id="GO:0003777">
    <property type="term" value="F:microtubule motor activity"/>
    <property type="evidence" value="ECO:0007669"/>
    <property type="project" value="InterPro"/>
</dbReference>
<evidence type="ECO:0000259" key="10">
    <source>
        <dbReference type="PROSITE" id="PS50067"/>
    </source>
</evidence>
<evidence type="ECO:0000256" key="6">
    <source>
        <dbReference type="ARBA" id="ARBA00034488"/>
    </source>
</evidence>
<dbReference type="InterPro" id="IPR019821">
    <property type="entry name" value="Kinesin_motor_CS"/>
</dbReference>
<evidence type="ECO:0000256" key="7">
    <source>
        <dbReference type="PROSITE-ProRule" id="PRU00283"/>
    </source>
</evidence>
<feature type="compositionally biased region" description="Basic and acidic residues" evidence="9">
    <location>
        <begin position="53"/>
        <end position="71"/>
    </location>
</feature>
<feature type="coiled-coil region" evidence="8">
    <location>
        <begin position="846"/>
        <end position="873"/>
    </location>
</feature>
<dbReference type="PANTHER" id="PTHR37739">
    <property type="entry name" value="KINESIN-LIKE PROTEIN KIN-12D"/>
    <property type="match status" value="1"/>
</dbReference>
<dbReference type="GO" id="GO:0005874">
    <property type="term" value="C:microtubule"/>
    <property type="evidence" value="ECO:0007669"/>
    <property type="project" value="UniProtKB-KW"/>
</dbReference>
<evidence type="ECO:0000256" key="5">
    <source>
        <dbReference type="ARBA" id="ARBA00023175"/>
    </source>
</evidence>
<comment type="caution">
    <text evidence="11">The sequence shown here is derived from an EMBL/GenBank/DDBJ whole genome shotgun (WGS) entry which is preliminary data.</text>
</comment>
<comment type="similarity">
    <text evidence="6">Belongs to the TRAFAC class myosin-kinesin ATPase superfamily. Kinesin family. KIN-12 subfamily.</text>
</comment>
<dbReference type="PANTHER" id="PTHR37739:SF18">
    <property type="entry name" value="KINESIN-LIKE PROTEIN KIN-12C"/>
    <property type="match status" value="1"/>
</dbReference>
<dbReference type="Gene3D" id="3.40.850.10">
    <property type="entry name" value="Kinesin motor domain"/>
    <property type="match status" value="1"/>
</dbReference>
<feature type="coiled-coil region" evidence="8">
    <location>
        <begin position="1943"/>
        <end position="2005"/>
    </location>
</feature>
<keyword evidence="2 7" id="KW-0547">Nucleotide-binding</keyword>
<evidence type="ECO:0000256" key="8">
    <source>
        <dbReference type="SAM" id="Coils"/>
    </source>
</evidence>
<evidence type="ECO:0000256" key="1">
    <source>
        <dbReference type="ARBA" id="ARBA00022701"/>
    </source>
</evidence>
<dbReference type="Proteomes" id="UP000807159">
    <property type="component" value="Chromosome 10"/>
</dbReference>
<dbReference type="FunFam" id="3.40.850.10:FF:000033">
    <property type="entry name" value="Kinesin-like protein KIN-12E"/>
    <property type="match status" value="1"/>
</dbReference>
<dbReference type="GO" id="GO:0005524">
    <property type="term" value="F:ATP binding"/>
    <property type="evidence" value="ECO:0007669"/>
    <property type="project" value="UniProtKB-UniRule"/>
</dbReference>
<feature type="coiled-coil region" evidence="8">
    <location>
        <begin position="2214"/>
        <end position="2241"/>
    </location>
</feature>
<protein>
    <recommendedName>
        <fullName evidence="10">Kinesin motor domain-containing protein</fullName>
    </recommendedName>
</protein>
<dbReference type="PRINTS" id="PR00380">
    <property type="entry name" value="KINESINHEAVY"/>
</dbReference>
<organism evidence="11 12">
    <name type="scientific">Populus deltoides</name>
    <name type="common">Eastern poplar</name>
    <name type="synonym">Eastern cottonwood</name>
    <dbReference type="NCBI Taxonomy" id="3696"/>
    <lineage>
        <taxon>Eukaryota</taxon>
        <taxon>Viridiplantae</taxon>
        <taxon>Streptophyta</taxon>
        <taxon>Embryophyta</taxon>
        <taxon>Tracheophyta</taxon>
        <taxon>Spermatophyta</taxon>
        <taxon>Magnoliopsida</taxon>
        <taxon>eudicotyledons</taxon>
        <taxon>Gunneridae</taxon>
        <taxon>Pentapetalae</taxon>
        <taxon>rosids</taxon>
        <taxon>fabids</taxon>
        <taxon>Malpighiales</taxon>
        <taxon>Salicaceae</taxon>
        <taxon>Saliceae</taxon>
        <taxon>Populus</taxon>
    </lineage>
</organism>
<dbReference type="CDD" id="cd01373">
    <property type="entry name" value="KISc_KLP2_like"/>
    <property type="match status" value="1"/>
</dbReference>
<dbReference type="Pfam" id="PF00225">
    <property type="entry name" value="Kinesin"/>
    <property type="match status" value="1"/>
</dbReference>
<keyword evidence="12" id="KW-1185">Reference proteome</keyword>
<feature type="coiled-coil region" evidence="8">
    <location>
        <begin position="1781"/>
        <end position="1914"/>
    </location>
</feature>
<feature type="domain" description="Kinesin motor" evidence="10">
    <location>
        <begin position="170"/>
        <end position="507"/>
    </location>
</feature>
<evidence type="ECO:0000313" key="12">
    <source>
        <dbReference type="Proteomes" id="UP000807159"/>
    </source>
</evidence>
<evidence type="ECO:0000313" key="11">
    <source>
        <dbReference type="EMBL" id="KAH8496505.1"/>
    </source>
</evidence>
<dbReference type="PROSITE" id="PS00411">
    <property type="entry name" value="KINESIN_MOTOR_1"/>
    <property type="match status" value="1"/>
</dbReference>
<gene>
    <name evidence="11" type="ORF">H0E87_019314</name>
</gene>
<feature type="compositionally biased region" description="Polar residues" evidence="9">
    <location>
        <begin position="92"/>
        <end position="101"/>
    </location>
</feature>
<dbReference type="SMART" id="SM00129">
    <property type="entry name" value="KISc"/>
    <property type="match status" value="1"/>
</dbReference>
<name>A0A8T2XSD8_POPDE</name>
<dbReference type="InterPro" id="IPR036961">
    <property type="entry name" value="Kinesin_motor_dom_sf"/>
</dbReference>
<feature type="binding site" evidence="7">
    <location>
        <begin position="251"/>
        <end position="258"/>
    </location>
    <ligand>
        <name>ATP</name>
        <dbReference type="ChEBI" id="CHEBI:30616"/>
    </ligand>
</feature>
<dbReference type="GO" id="GO:0008017">
    <property type="term" value="F:microtubule binding"/>
    <property type="evidence" value="ECO:0007669"/>
    <property type="project" value="InterPro"/>
</dbReference>
<proteinExistence type="inferred from homology"/>
<dbReference type="EMBL" id="JACEGQ020000010">
    <property type="protein sequence ID" value="KAH8496505.1"/>
    <property type="molecule type" value="Genomic_DNA"/>
</dbReference>
<feature type="coiled-coil region" evidence="8">
    <location>
        <begin position="746"/>
        <end position="773"/>
    </location>
</feature>
<dbReference type="GO" id="GO:0007018">
    <property type="term" value="P:microtubule-based movement"/>
    <property type="evidence" value="ECO:0007669"/>
    <property type="project" value="InterPro"/>
</dbReference>
<feature type="coiled-coil region" evidence="8">
    <location>
        <begin position="514"/>
        <end position="541"/>
    </location>
</feature>
<dbReference type="SUPFAM" id="SSF52540">
    <property type="entry name" value="P-loop containing nucleoside triphosphate hydrolases"/>
    <property type="match status" value="1"/>
</dbReference>
<feature type="compositionally biased region" description="Polar residues" evidence="9">
    <location>
        <begin position="1"/>
        <end position="20"/>
    </location>
</feature>
<accession>A0A8T2XSD8</accession>
<evidence type="ECO:0000256" key="3">
    <source>
        <dbReference type="ARBA" id="ARBA00022840"/>
    </source>
</evidence>
<dbReference type="InterPro" id="IPR044986">
    <property type="entry name" value="KIF15/KIN-12"/>
</dbReference>
<keyword evidence="3 7" id="KW-0067">ATP-binding</keyword>
<feature type="region of interest" description="Disordered" evidence="9">
    <location>
        <begin position="1"/>
        <end position="109"/>
    </location>
</feature>
<keyword evidence="5 7" id="KW-0505">Motor protein</keyword>
<keyword evidence="4 8" id="KW-0175">Coiled coil</keyword>
<feature type="coiled-coil region" evidence="8">
    <location>
        <begin position="1071"/>
        <end position="1105"/>
    </location>
</feature>
<keyword evidence="1" id="KW-0493">Microtubule</keyword>
<evidence type="ECO:0000256" key="4">
    <source>
        <dbReference type="ARBA" id="ARBA00023054"/>
    </source>
</evidence>
<reference evidence="11" key="1">
    <citation type="journal article" date="2021" name="J. Hered.">
        <title>Genome Assembly of Salicaceae Populus deltoides (Eastern Cottonwood) I-69 Based on Nanopore Sequencing and Hi-C Technologies.</title>
        <authorList>
            <person name="Bai S."/>
            <person name="Wu H."/>
            <person name="Zhang J."/>
            <person name="Pan Z."/>
            <person name="Zhao W."/>
            <person name="Li Z."/>
            <person name="Tong C."/>
        </authorList>
    </citation>
    <scope>NUCLEOTIDE SEQUENCE</scope>
    <source>
        <tissue evidence="11">Leaf</tissue>
    </source>
</reference>
<dbReference type="InterPro" id="IPR027417">
    <property type="entry name" value="P-loop_NTPase"/>
</dbReference>